<comment type="caution">
    <text evidence="6">The sequence shown here is derived from an EMBL/GenBank/DDBJ whole genome shotgun (WGS) entry which is preliminary data.</text>
</comment>
<proteinExistence type="inferred from homology"/>
<dbReference type="Gene3D" id="3.40.50.300">
    <property type="entry name" value="P-loop containing nucleotide triphosphate hydrolases"/>
    <property type="match status" value="1"/>
</dbReference>
<evidence type="ECO:0000259" key="5">
    <source>
        <dbReference type="PROSITE" id="PS50893"/>
    </source>
</evidence>
<dbReference type="PANTHER" id="PTHR42798:SF6">
    <property type="entry name" value="CELL DIVISION ATP-BINDING PROTEIN FTSE"/>
    <property type="match status" value="1"/>
</dbReference>
<dbReference type="InterPro" id="IPR027417">
    <property type="entry name" value="P-loop_NTPase"/>
</dbReference>
<dbReference type="Pfam" id="PF00005">
    <property type="entry name" value="ABC_tran"/>
    <property type="match status" value="1"/>
</dbReference>
<feature type="domain" description="ABC transporter" evidence="5">
    <location>
        <begin position="5"/>
        <end position="233"/>
    </location>
</feature>
<dbReference type="InterPro" id="IPR003593">
    <property type="entry name" value="AAA+_ATPase"/>
</dbReference>
<dbReference type="AlphaFoldDB" id="A0A318ERP9"/>
<dbReference type="SMART" id="SM00382">
    <property type="entry name" value="AAA"/>
    <property type="match status" value="1"/>
</dbReference>
<name>A0A318ERP9_9FIRM</name>
<evidence type="ECO:0000256" key="1">
    <source>
        <dbReference type="ARBA" id="ARBA00005417"/>
    </source>
</evidence>
<dbReference type="PANTHER" id="PTHR42798">
    <property type="entry name" value="LIPOPROTEIN-RELEASING SYSTEM ATP-BINDING PROTEIN LOLD"/>
    <property type="match status" value="1"/>
</dbReference>
<dbReference type="GO" id="GO:0022857">
    <property type="term" value="F:transmembrane transporter activity"/>
    <property type="evidence" value="ECO:0007669"/>
    <property type="project" value="UniProtKB-ARBA"/>
</dbReference>
<dbReference type="PROSITE" id="PS50893">
    <property type="entry name" value="ABC_TRANSPORTER_2"/>
    <property type="match status" value="1"/>
</dbReference>
<keyword evidence="2" id="KW-0813">Transport</keyword>
<accession>A0A318ERP9</accession>
<evidence type="ECO:0000313" key="7">
    <source>
        <dbReference type="Proteomes" id="UP000247523"/>
    </source>
</evidence>
<evidence type="ECO:0000256" key="4">
    <source>
        <dbReference type="ARBA" id="ARBA00022840"/>
    </source>
</evidence>
<keyword evidence="4 6" id="KW-0067">ATP-binding</keyword>
<dbReference type="GO" id="GO:0005524">
    <property type="term" value="F:ATP binding"/>
    <property type="evidence" value="ECO:0007669"/>
    <property type="project" value="UniProtKB-KW"/>
</dbReference>
<protein>
    <submittedName>
        <fullName evidence="6">Putative ABC transport system ATP-binding protein</fullName>
    </submittedName>
</protein>
<reference evidence="6 7" key="1">
    <citation type="submission" date="2018-05" db="EMBL/GenBank/DDBJ databases">
        <title>Genomic Encyclopedia of Type Strains, Phase IV (KMG-IV): sequencing the most valuable type-strain genomes for metagenomic binning, comparative biology and taxonomic classification.</title>
        <authorList>
            <person name="Goeker M."/>
        </authorList>
    </citation>
    <scope>NUCLEOTIDE SEQUENCE [LARGE SCALE GENOMIC DNA]</scope>
    <source>
        <strain evidence="6 7">DSM 28816</strain>
    </source>
</reference>
<sequence length="233" mass="25759">MSKIIQLDNIIKRFYIGEPNELQILNGISLSVEEGEFLSIVGESGSGKSTLMNVIGILDRPTEGNYILDGVDINAAKDNELSKIRNQRIGFVFQTYNLVSKTTALKNVELPMLYGGKKKKERIERAKELLDLVGIGERMKHKPEELSGGQKQRVAIARAMANNPSIILADEPTGALDSQTGRMVMDLFHKLNKEQGKTIVLITHSNELAEETGRIITIKDGSVKNERKGGIDL</sequence>
<comment type="similarity">
    <text evidence="1">Belongs to the ABC transporter superfamily.</text>
</comment>
<dbReference type="InterPro" id="IPR017871">
    <property type="entry name" value="ABC_transporter-like_CS"/>
</dbReference>
<evidence type="ECO:0000256" key="2">
    <source>
        <dbReference type="ARBA" id="ARBA00022448"/>
    </source>
</evidence>
<dbReference type="PROSITE" id="PS00211">
    <property type="entry name" value="ABC_TRANSPORTER_1"/>
    <property type="match status" value="1"/>
</dbReference>
<dbReference type="EMBL" id="QICS01000001">
    <property type="protein sequence ID" value="PXV95649.1"/>
    <property type="molecule type" value="Genomic_DNA"/>
</dbReference>
<dbReference type="GO" id="GO:0016887">
    <property type="term" value="F:ATP hydrolysis activity"/>
    <property type="evidence" value="ECO:0007669"/>
    <property type="project" value="InterPro"/>
</dbReference>
<dbReference type="SUPFAM" id="SSF52540">
    <property type="entry name" value="P-loop containing nucleoside triphosphate hydrolases"/>
    <property type="match status" value="1"/>
</dbReference>
<evidence type="ECO:0000313" key="6">
    <source>
        <dbReference type="EMBL" id="PXV95649.1"/>
    </source>
</evidence>
<dbReference type="FunFam" id="3.40.50.300:FF:000032">
    <property type="entry name" value="Export ABC transporter ATP-binding protein"/>
    <property type="match status" value="1"/>
</dbReference>
<keyword evidence="3" id="KW-0547">Nucleotide-binding</keyword>
<dbReference type="RefSeq" id="WP_110290082.1">
    <property type="nucleotide sequence ID" value="NZ_QICS01000001.1"/>
</dbReference>
<gene>
    <name evidence="6" type="ORF">C8E03_101279</name>
</gene>
<dbReference type="GO" id="GO:0098796">
    <property type="term" value="C:membrane protein complex"/>
    <property type="evidence" value="ECO:0007669"/>
    <property type="project" value="UniProtKB-ARBA"/>
</dbReference>
<dbReference type="Proteomes" id="UP000247523">
    <property type="component" value="Unassembled WGS sequence"/>
</dbReference>
<dbReference type="CDD" id="cd03255">
    <property type="entry name" value="ABC_MJ0796_LolCDE_FtsE"/>
    <property type="match status" value="1"/>
</dbReference>
<organism evidence="6 7">
    <name type="scientific">Lachnotalea glycerini</name>
    <dbReference type="NCBI Taxonomy" id="1763509"/>
    <lineage>
        <taxon>Bacteria</taxon>
        <taxon>Bacillati</taxon>
        <taxon>Bacillota</taxon>
        <taxon>Clostridia</taxon>
        <taxon>Lachnospirales</taxon>
        <taxon>Lachnospiraceae</taxon>
        <taxon>Lachnotalea</taxon>
    </lineage>
</organism>
<dbReference type="InterPro" id="IPR017911">
    <property type="entry name" value="MacB-like_ATP-bd"/>
</dbReference>
<evidence type="ECO:0000256" key="3">
    <source>
        <dbReference type="ARBA" id="ARBA00022741"/>
    </source>
</evidence>
<dbReference type="InterPro" id="IPR003439">
    <property type="entry name" value="ABC_transporter-like_ATP-bd"/>
</dbReference>